<organism evidence="1 2">
    <name type="scientific">Flavobacterium frigidimaris</name>
    <dbReference type="NCBI Taxonomy" id="262320"/>
    <lineage>
        <taxon>Bacteria</taxon>
        <taxon>Pseudomonadati</taxon>
        <taxon>Bacteroidota</taxon>
        <taxon>Flavobacteriia</taxon>
        <taxon>Flavobacteriales</taxon>
        <taxon>Flavobacteriaceae</taxon>
        <taxon>Flavobacterium</taxon>
    </lineage>
</organism>
<accession>A0ABX4BKF9</accession>
<keyword evidence="2" id="KW-1185">Reference proteome</keyword>
<sequence>MSYEKVREEFIKDAEEYIRAKRQPFAKLAGADLELAKYEYLENFQDYINFLNFRIIARLDENLISFKSLEEATAFQDFMKPTFEMLARKYTEGLMD</sequence>
<gene>
    <name evidence="1" type="ORF">B0A65_21135</name>
</gene>
<proteinExistence type="predicted"/>
<dbReference type="EMBL" id="MUGV01000043">
    <property type="protein sequence ID" value="OXA75725.1"/>
    <property type="molecule type" value="Genomic_DNA"/>
</dbReference>
<name>A0ABX4BKF9_FLAFR</name>
<dbReference type="RefSeq" id="WP_074663200.1">
    <property type="nucleotide sequence ID" value="NZ_MUGV01000043.1"/>
</dbReference>
<evidence type="ECO:0000313" key="2">
    <source>
        <dbReference type="Proteomes" id="UP000198382"/>
    </source>
</evidence>
<protein>
    <submittedName>
        <fullName evidence="1">Uncharacterized protein</fullName>
    </submittedName>
</protein>
<comment type="caution">
    <text evidence="1">The sequence shown here is derived from an EMBL/GenBank/DDBJ whole genome shotgun (WGS) entry which is preliminary data.</text>
</comment>
<reference evidence="1 2" key="1">
    <citation type="submission" date="2016-11" db="EMBL/GenBank/DDBJ databases">
        <title>Whole genomes of Flavobacteriaceae.</title>
        <authorList>
            <person name="Stine C."/>
            <person name="Li C."/>
            <person name="Tadesse D."/>
        </authorList>
    </citation>
    <scope>NUCLEOTIDE SEQUENCE [LARGE SCALE GENOMIC DNA]</scope>
    <source>
        <strain evidence="1 2">DSM 15937</strain>
    </source>
</reference>
<dbReference type="Proteomes" id="UP000198382">
    <property type="component" value="Unassembled WGS sequence"/>
</dbReference>
<evidence type="ECO:0000313" key="1">
    <source>
        <dbReference type="EMBL" id="OXA75725.1"/>
    </source>
</evidence>